<dbReference type="EMBL" id="WACR01000013">
    <property type="protein sequence ID" value="KAB1061972.1"/>
    <property type="molecule type" value="Genomic_DNA"/>
</dbReference>
<sequence length="226" mass="26766">MICLLTGCSSYNVKEDINYNLLRIRTDSGTIHTSYTDKSTGTINCKDYYWMKAREIHKSEGDYSGKLLDGEYTSHYFEGNLREKGEFEKGLKVGEWKVWYQNGELHKIENFKKGLKNGSTIIYKSDTVISTPFKNGLKHGWSKKYHNDTLIAEIYYSNGIIQPEKERFFKSLFKADPEKTKEREQKRELRKQKRELKKQENDTTFFKRVKLFFKKDEKKEKNDACE</sequence>
<evidence type="ECO:0000256" key="1">
    <source>
        <dbReference type="SAM" id="MobiDB-lite"/>
    </source>
</evidence>
<proteinExistence type="predicted"/>
<dbReference type="AlphaFoldDB" id="A0A6N6M1F9"/>
<comment type="caution">
    <text evidence="2">The sequence shown here is derived from an EMBL/GenBank/DDBJ whole genome shotgun (WGS) entry which is preliminary data.</text>
</comment>
<feature type="compositionally biased region" description="Basic and acidic residues" evidence="1">
    <location>
        <begin position="177"/>
        <end position="187"/>
    </location>
</feature>
<name>A0A6N6M1F9_9FLAO</name>
<evidence type="ECO:0000313" key="2">
    <source>
        <dbReference type="EMBL" id="KAB1061972.1"/>
    </source>
</evidence>
<evidence type="ECO:0000313" key="3">
    <source>
        <dbReference type="Proteomes" id="UP000435357"/>
    </source>
</evidence>
<dbReference type="OrthoDB" id="703600at2"/>
<organism evidence="2 3">
    <name type="scientific">Salibacter halophilus</name>
    <dbReference type="NCBI Taxonomy" id="1803916"/>
    <lineage>
        <taxon>Bacteria</taxon>
        <taxon>Pseudomonadati</taxon>
        <taxon>Bacteroidota</taxon>
        <taxon>Flavobacteriia</taxon>
        <taxon>Flavobacteriales</taxon>
        <taxon>Salibacteraceae</taxon>
        <taxon>Salibacter</taxon>
    </lineage>
</organism>
<protein>
    <recommendedName>
        <fullName evidence="4">Toxin-antitoxin system YwqK family antitoxin</fullName>
    </recommendedName>
</protein>
<feature type="region of interest" description="Disordered" evidence="1">
    <location>
        <begin position="177"/>
        <end position="198"/>
    </location>
</feature>
<reference evidence="2 3" key="1">
    <citation type="submission" date="2019-09" db="EMBL/GenBank/DDBJ databases">
        <title>Genomes of Cryomorphaceae.</title>
        <authorList>
            <person name="Bowman J.P."/>
        </authorList>
    </citation>
    <scope>NUCLEOTIDE SEQUENCE [LARGE SCALE GENOMIC DNA]</scope>
    <source>
        <strain evidence="2 3">KCTC 52047</strain>
    </source>
</reference>
<gene>
    <name evidence="2" type="ORF">F3059_12905</name>
</gene>
<keyword evidence="3" id="KW-1185">Reference proteome</keyword>
<dbReference type="SUPFAM" id="SSF82185">
    <property type="entry name" value="Histone H3 K4-specific methyltransferase SET7/9 N-terminal domain"/>
    <property type="match status" value="1"/>
</dbReference>
<dbReference type="RefSeq" id="WP_151169946.1">
    <property type="nucleotide sequence ID" value="NZ_WACR01000013.1"/>
</dbReference>
<accession>A0A6N6M1F9</accession>
<dbReference type="Proteomes" id="UP000435357">
    <property type="component" value="Unassembled WGS sequence"/>
</dbReference>
<dbReference type="Gene3D" id="2.20.110.10">
    <property type="entry name" value="Histone H3 K4-specific methyltransferase SET7/9 N-terminal domain"/>
    <property type="match status" value="1"/>
</dbReference>
<evidence type="ECO:0008006" key="4">
    <source>
        <dbReference type="Google" id="ProtNLM"/>
    </source>
</evidence>